<dbReference type="OrthoDB" id="9806939at2"/>
<dbReference type="PANTHER" id="PTHR30097">
    <property type="entry name" value="CATION EFFLUX SYSTEM PROTEIN CUSB"/>
    <property type="match status" value="1"/>
</dbReference>
<comment type="similarity">
    <text evidence="1">Belongs to the membrane fusion protein (MFP) (TC 8.A.1) family.</text>
</comment>
<evidence type="ECO:0000256" key="3">
    <source>
        <dbReference type="ARBA" id="ARBA00022729"/>
    </source>
</evidence>
<dbReference type="RefSeq" id="WP_069623107.1">
    <property type="nucleotide sequence ID" value="NZ_LPWD01000062.1"/>
</dbReference>
<dbReference type="InterPro" id="IPR006143">
    <property type="entry name" value="RND_pump_MFP"/>
</dbReference>
<dbReference type="AlphaFoldDB" id="A0A1E3WDW6"/>
<dbReference type="FunFam" id="2.40.420.20:FF:000003">
    <property type="entry name" value="Cation efflux system protein cusB"/>
    <property type="match status" value="1"/>
</dbReference>
<evidence type="ECO:0000313" key="8">
    <source>
        <dbReference type="EMBL" id="ODS03702.1"/>
    </source>
</evidence>
<evidence type="ECO:0000256" key="1">
    <source>
        <dbReference type="ARBA" id="ARBA00009477"/>
    </source>
</evidence>
<dbReference type="Gene3D" id="2.40.420.20">
    <property type="match status" value="1"/>
</dbReference>
<keyword evidence="4" id="KW-0406">Ion transport</keyword>
<name>A0A1E3WDW6_9HYPH</name>
<feature type="domain" description="CusB-like beta-barrel" evidence="6">
    <location>
        <begin position="251"/>
        <end position="329"/>
    </location>
</feature>
<evidence type="ECO:0000256" key="2">
    <source>
        <dbReference type="ARBA" id="ARBA00022448"/>
    </source>
</evidence>
<dbReference type="GO" id="GO:0016020">
    <property type="term" value="C:membrane"/>
    <property type="evidence" value="ECO:0007669"/>
    <property type="project" value="InterPro"/>
</dbReference>
<dbReference type="Pfam" id="PF25975">
    <property type="entry name" value="CzcB_C"/>
    <property type="match status" value="1"/>
</dbReference>
<dbReference type="GO" id="GO:0060003">
    <property type="term" value="P:copper ion export"/>
    <property type="evidence" value="ECO:0007669"/>
    <property type="project" value="TreeGrafter"/>
</dbReference>
<dbReference type="Pfam" id="PF25954">
    <property type="entry name" value="Beta-barrel_RND_2"/>
    <property type="match status" value="1"/>
</dbReference>
<reference evidence="8 9" key="1">
    <citation type="journal article" date="2016" name="Environ. Microbiol.">
        <title>New Methyloceanibacter diversity from North Sea sediments includes methanotroph containing solely the soluble methane monooxygenase.</title>
        <authorList>
            <person name="Vekeman B."/>
            <person name="Kerckhof F.M."/>
            <person name="Cremers G."/>
            <person name="de Vos P."/>
            <person name="Vandamme P."/>
            <person name="Boon N."/>
            <person name="Op den Camp H.J."/>
            <person name="Heylen K."/>
        </authorList>
    </citation>
    <scope>NUCLEOTIDE SEQUENCE [LARGE SCALE GENOMIC DNA]</scope>
    <source>
        <strain evidence="8 9">R-67177</strain>
    </source>
</reference>
<accession>A0A1E3WDW6</accession>
<protein>
    <submittedName>
        <fullName evidence="8">Uncharacterized protein</fullName>
    </submittedName>
</protein>
<keyword evidence="9" id="KW-1185">Reference proteome</keyword>
<dbReference type="Gene3D" id="2.40.30.170">
    <property type="match status" value="1"/>
</dbReference>
<dbReference type="EMBL" id="LPWD01000062">
    <property type="protein sequence ID" value="ODS03702.1"/>
    <property type="molecule type" value="Genomic_DNA"/>
</dbReference>
<organism evidence="8 9">
    <name type="scientific">Methyloceanibacter marginalis</name>
    <dbReference type="NCBI Taxonomy" id="1774971"/>
    <lineage>
        <taxon>Bacteria</taxon>
        <taxon>Pseudomonadati</taxon>
        <taxon>Pseudomonadota</taxon>
        <taxon>Alphaproteobacteria</taxon>
        <taxon>Hyphomicrobiales</taxon>
        <taxon>Hyphomicrobiaceae</taxon>
        <taxon>Methyloceanibacter</taxon>
    </lineage>
</organism>
<keyword evidence="2" id="KW-0813">Transport</keyword>
<dbReference type="PANTHER" id="PTHR30097:SF15">
    <property type="entry name" value="CATION EFFLUX SYSTEM PROTEIN CUSB"/>
    <property type="match status" value="1"/>
</dbReference>
<evidence type="ECO:0000313" key="9">
    <source>
        <dbReference type="Proteomes" id="UP000095042"/>
    </source>
</evidence>
<evidence type="ECO:0000259" key="6">
    <source>
        <dbReference type="Pfam" id="PF25954"/>
    </source>
</evidence>
<evidence type="ECO:0000256" key="4">
    <source>
        <dbReference type="ARBA" id="ARBA00023065"/>
    </source>
</evidence>
<evidence type="ECO:0000259" key="5">
    <source>
        <dbReference type="Pfam" id="PF25919"/>
    </source>
</evidence>
<dbReference type="FunFam" id="2.40.30.170:FF:000010">
    <property type="entry name" value="Efflux RND transporter periplasmic adaptor subunit"/>
    <property type="match status" value="1"/>
</dbReference>
<dbReference type="GO" id="GO:0046914">
    <property type="term" value="F:transition metal ion binding"/>
    <property type="evidence" value="ECO:0007669"/>
    <property type="project" value="TreeGrafter"/>
</dbReference>
<gene>
    <name evidence="8" type="ORF">AUC71_08225</name>
</gene>
<dbReference type="InterPro" id="IPR058790">
    <property type="entry name" value="BSH_CusB"/>
</dbReference>
<dbReference type="Pfam" id="PF25919">
    <property type="entry name" value="BSH_CusB"/>
    <property type="match status" value="1"/>
</dbReference>
<dbReference type="GO" id="GO:0015679">
    <property type="term" value="P:plasma membrane copper ion transport"/>
    <property type="evidence" value="ECO:0007669"/>
    <property type="project" value="TreeGrafter"/>
</dbReference>
<dbReference type="NCBIfam" id="TIGR01730">
    <property type="entry name" value="RND_mfp"/>
    <property type="match status" value="1"/>
</dbReference>
<dbReference type="GO" id="GO:0022857">
    <property type="term" value="F:transmembrane transporter activity"/>
    <property type="evidence" value="ECO:0007669"/>
    <property type="project" value="InterPro"/>
</dbReference>
<sequence>MKKFMYLTILAAGLMAGAAGSYWYLQHAEPVSAGANGAQTAAEDGRKILYYRNPMGLPDTSPVPKKDSMGMDYIPVYADEVDDNDTVKVSLDKIQRSGVKTEMVRSQALSRTIRGVGVVEYDESLLTIVSARSDGYVEKLFVEKTGQHVKVGEPLFRFYSPQIQLAQVDLLVSMRAQGRSGATRDLEGAKQKLRNLDVPEARIEEVQKTKTNPRTLDWLSPATGDVIAKNVIEGQRVMAGDELFRIADRSRVWVIAEVAESDIADVKVGTSATVTLRAFPNAPREGEVTFIYPEMMKPATRTISLRIELPNPDGDLRPGMYADVVFQTSTEEPPVIVVPASAIMDNGTGEVVLVARGEGRFEPRDVTLGRRDNRHVEILKGVEEGEEVVTSATFLIDAESNLKAALTGFDQQEPKS</sequence>
<evidence type="ECO:0000259" key="7">
    <source>
        <dbReference type="Pfam" id="PF25975"/>
    </source>
</evidence>
<feature type="domain" description="CzcB-like C-terminal circularly permuted SH3-like" evidence="7">
    <location>
        <begin position="336"/>
        <end position="396"/>
    </location>
</feature>
<dbReference type="InterPro" id="IPR051909">
    <property type="entry name" value="MFP_Cation_Efflux"/>
</dbReference>
<keyword evidence="3" id="KW-0732">Signal</keyword>
<proteinExistence type="inferred from homology"/>
<dbReference type="SUPFAM" id="SSF111369">
    <property type="entry name" value="HlyD-like secretion proteins"/>
    <property type="match status" value="1"/>
</dbReference>
<dbReference type="GO" id="GO:0030288">
    <property type="term" value="C:outer membrane-bounded periplasmic space"/>
    <property type="evidence" value="ECO:0007669"/>
    <property type="project" value="TreeGrafter"/>
</dbReference>
<dbReference type="Proteomes" id="UP000095042">
    <property type="component" value="Unassembled WGS sequence"/>
</dbReference>
<dbReference type="InterPro" id="IPR058792">
    <property type="entry name" value="Beta-barrel_RND_2"/>
</dbReference>
<feature type="domain" description="CusB-like barrel-sandwich hybrid" evidence="5">
    <location>
        <begin position="127"/>
        <end position="247"/>
    </location>
</feature>
<dbReference type="InterPro" id="IPR058649">
    <property type="entry name" value="CzcB_C"/>
</dbReference>
<comment type="caution">
    <text evidence="8">The sequence shown here is derived from an EMBL/GenBank/DDBJ whole genome shotgun (WGS) entry which is preliminary data.</text>
</comment>